<dbReference type="PANTHER" id="PTHR33777:SF1">
    <property type="entry name" value="UPF0045 PROTEIN ECM15"/>
    <property type="match status" value="1"/>
</dbReference>
<keyword evidence="4" id="KW-1185">Reference proteome</keyword>
<dbReference type="RefSeq" id="WP_123039987.1">
    <property type="nucleotide sequence ID" value="NZ_CP033433.1"/>
</dbReference>
<comment type="similarity">
    <text evidence="1">Belongs to the UPF0045 family.</text>
</comment>
<dbReference type="Pfam" id="PF01910">
    <property type="entry name" value="Thiamine_BP"/>
    <property type="match status" value="1"/>
</dbReference>
<dbReference type="Gene3D" id="3.30.70.930">
    <property type="match status" value="1"/>
</dbReference>
<feature type="domain" description="Thiamine-binding protein" evidence="2">
    <location>
        <begin position="7"/>
        <end position="79"/>
    </location>
</feature>
<dbReference type="KEGG" id="coh:EAV92_04720"/>
<protein>
    <submittedName>
        <fullName evidence="3">Thiamine-binding protein</fullName>
    </submittedName>
</protein>
<proteinExistence type="inferred from homology"/>
<dbReference type="InterPro" id="IPR051614">
    <property type="entry name" value="UPF0045_domain"/>
</dbReference>
<organism evidence="3 4">
    <name type="scientific">Cohnella candidum</name>
    <dbReference type="NCBI Taxonomy" id="2674991"/>
    <lineage>
        <taxon>Bacteria</taxon>
        <taxon>Bacillati</taxon>
        <taxon>Bacillota</taxon>
        <taxon>Bacilli</taxon>
        <taxon>Bacillales</taxon>
        <taxon>Paenibacillaceae</taxon>
        <taxon>Cohnella</taxon>
    </lineage>
</organism>
<evidence type="ECO:0000259" key="2">
    <source>
        <dbReference type="Pfam" id="PF01910"/>
    </source>
</evidence>
<dbReference type="PANTHER" id="PTHR33777">
    <property type="entry name" value="UPF0045 PROTEIN ECM15"/>
    <property type="match status" value="1"/>
</dbReference>
<gene>
    <name evidence="3" type="ORF">EAV92_04720</name>
</gene>
<dbReference type="EMBL" id="CP033433">
    <property type="protein sequence ID" value="AYQ71926.1"/>
    <property type="molecule type" value="Genomic_DNA"/>
</dbReference>
<dbReference type="InterPro" id="IPR002767">
    <property type="entry name" value="Thiamine_BP"/>
</dbReference>
<accession>A0A3G3JUM0</accession>
<dbReference type="SUPFAM" id="SSF89957">
    <property type="entry name" value="MTH1187/YkoF-like"/>
    <property type="match status" value="1"/>
</dbReference>
<name>A0A3G3JUM0_9BACL</name>
<sequence length="99" mass="10887">MAQALLSVQILPKTKDGEDVIPYVDRAIAVIKESGVNYRVGPLETTMEGEFDELLAILKRMNDAMFEMGSPSVMSQVKLLVGGPNASMERLLEKYPDGK</sequence>
<dbReference type="Proteomes" id="UP000269097">
    <property type="component" value="Chromosome"/>
</dbReference>
<dbReference type="InterPro" id="IPR029756">
    <property type="entry name" value="MTH1187/YkoF-like"/>
</dbReference>
<evidence type="ECO:0000256" key="1">
    <source>
        <dbReference type="ARBA" id="ARBA00010272"/>
    </source>
</evidence>
<dbReference type="GO" id="GO:0005829">
    <property type="term" value="C:cytosol"/>
    <property type="evidence" value="ECO:0007669"/>
    <property type="project" value="TreeGrafter"/>
</dbReference>
<evidence type="ECO:0000313" key="3">
    <source>
        <dbReference type="EMBL" id="AYQ71926.1"/>
    </source>
</evidence>
<dbReference type="AlphaFoldDB" id="A0A3G3JUM0"/>
<reference evidence="3 4" key="1">
    <citation type="submission" date="2018-10" db="EMBL/GenBank/DDBJ databases">
        <title>Genome Sequence of Cohnella sp.</title>
        <authorList>
            <person name="Srinivasan S."/>
            <person name="Kim M.K."/>
        </authorList>
    </citation>
    <scope>NUCLEOTIDE SEQUENCE [LARGE SCALE GENOMIC DNA]</scope>
    <source>
        <strain evidence="3 4">18JY8-7</strain>
    </source>
</reference>
<evidence type="ECO:0000313" key="4">
    <source>
        <dbReference type="Proteomes" id="UP000269097"/>
    </source>
</evidence>